<proteinExistence type="predicted"/>
<comment type="caution">
    <text evidence="1">The sequence shown here is derived from an EMBL/GenBank/DDBJ whole genome shotgun (WGS) entry which is preliminary data.</text>
</comment>
<sequence length="150" mass="16199">MAEVSLKALVASSAWAVHASMGAVVDRRPTGEEKDGRKVVRFWQAFRPLRTILGRGRAPWLIVEAGLEPPPPVDDPLNAAYPGPYAEGDYVLFLRSDPAAGGWRLVGGWQGLYPVIGGRLVALEGYGTPELHGLTVAEAAMRLRTVKRSP</sequence>
<protein>
    <submittedName>
        <fullName evidence="1">Uncharacterized protein</fullName>
    </submittedName>
</protein>
<gene>
    <name evidence="1" type="ORF">SA87_03095</name>
</gene>
<dbReference type="RefSeq" id="WP_066202068.1">
    <property type="nucleotide sequence ID" value="NZ_CBCSAS010000001.1"/>
</dbReference>
<dbReference type="Proteomes" id="UP000243024">
    <property type="component" value="Unassembled WGS sequence"/>
</dbReference>
<name>A0A179INN3_HYDSH</name>
<evidence type="ECO:0000313" key="2">
    <source>
        <dbReference type="Proteomes" id="UP000243024"/>
    </source>
</evidence>
<dbReference type="OrthoDB" id="2844905at2"/>
<reference evidence="1 2" key="1">
    <citation type="submission" date="2015-09" db="EMBL/GenBank/DDBJ databases">
        <title>Draft genome sequence of Hydrogenibacillus schlegelii DSM 2000.</title>
        <authorList>
            <person name="Hemp J."/>
        </authorList>
    </citation>
    <scope>NUCLEOTIDE SEQUENCE [LARGE SCALE GENOMIC DNA]</scope>
    <source>
        <strain evidence="1 2">MA 48</strain>
    </source>
</reference>
<evidence type="ECO:0000313" key="1">
    <source>
        <dbReference type="EMBL" id="OAR03843.1"/>
    </source>
</evidence>
<accession>A0A179INN3</accession>
<dbReference type="EMBL" id="JXBB01000034">
    <property type="protein sequence ID" value="OAR03843.1"/>
    <property type="molecule type" value="Genomic_DNA"/>
</dbReference>
<organism evidence="1 2">
    <name type="scientific">Hydrogenibacillus schlegelii</name>
    <name type="common">Bacillus schlegelii</name>
    <dbReference type="NCBI Taxonomy" id="1484"/>
    <lineage>
        <taxon>Bacteria</taxon>
        <taxon>Bacillati</taxon>
        <taxon>Bacillota</taxon>
        <taxon>Bacilli</taxon>
        <taxon>Bacillales</taxon>
        <taxon>Bacillales Family X. Incertae Sedis</taxon>
        <taxon>Hydrogenibacillus</taxon>
    </lineage>
</organism>
<dbReference type="AlphaFoldDB" id="A0A179INN3"/>
<keyword evidence="2" id="KW-1185">Reference proteome</keyword>